<proteinExistence type="predicted"/>
<feature type="compositionally biased region" description="Basic and acidic residues" evidence="1">
    <location>
        <begin position="168"/>
        <end position="180"/>
    </location>
</feature>
<dbReference type="EMBL" id="SDVB01000253">
    <property type="protein sequence ID" value="RYC09667.1"/>
    <property type="molecule type" value="Genomic_DNA"/>
</dbReference>
<accession>A0A4V1RPK4</accession>
<feature type="compositionally biased region" description="Low complexity" evidence="1">
    <location>
        <begin position="488"/>
        <end position="497"/>
    </location>
</feature>
<protein>
    <submittedName>
        <fullName evidence="2">Uncharacterized protein</fullName>
    </submittedName>
</protein>
<feature type="compositionally biased region" description="Basic and acidic residues" evidence="1">
    <location>
        <begin position="460"/>
        <end position="487"/>
    </location>
</feature>
<reference evidence="2 3" key="1">
    <citation type="submission" date="2019-01" db="EMBL/GenBank/DDBJ databases">
        <authorList>
            <person name="Deng T."/>
        </authorList>
    </citation>
    <scope>NUCLEOTIDE SEQUENCE [LARGE SCALE GENOMIC DNA]</scope>
    <source>
        <strain evidence="2 3">F8825</strain>
    </source>
</reference>
<dbReference type="OrthoDB" id="8404831at2"/>
<feature type="region of interest" description="Disordered" evidence="1">
    <location>
        <begin position="142"/>
        <end position="299"/>
    </location>
</feature>
<keyword evidence="3" id="KW-1185">Reference proteome</keyword>
<dbReference type="RefSeq" id="WP_129333043.1">
    <property type="nucleotide sequence ID" value="NZ_SDVB01000253.1"/>
</dbReference>
<name>A0A4V1RPK4_9HYPH</name>
<comment type="caution">
    <text evidence="2">The sequence shown here is derived from an EMBL/GenBank/DDBJ whole genome shotgun (WGS) entry which is preliminary data.</text>
</comment>
<feature type="compositionally biased region" description="Basic and acidic residues" evidence="1">
    <location>
        <begin position="400"/>
        <end position="411"/>
    </location>
</feature>
<feature type="region of interest" description="Disordered" evidence="1">
    <location>
        <begin position="384"/>
        <end position="430"/>
    </location>
</feature>
<evidence type="ECO:0000256" key="1">
    <source>
        <dbReference type="SAM" id="MobiDB-lite"/>
    </source>
</evidence>
<evidence type="ECO:0000313" key="3">
    <source>
        <dbReference type="Proteomes" id="UP000291088"/>
    </source>
</evidence>
<gene>
    <name evidence="2" type="ORF">EUU22_16325</name>
</gene>
<sequence>MMMSSSASAELVTAPISRRSPSPEGRLAILVLSAQERVAGNLAGLAERLGEELGLFRGENESNASFVGRLLEAIARVPKEERIALGSQLARLVKGLRLETVLSALRNPAGLEAARTAMALEASGRNDPDPVAGRVVSSYRQNGDQIPLSTRPAPASDPQQVSPPISDLPKRSGSKIDKADGTAPAKAMLRQGAEPVRGATVAAPSAGNIGGTATREELPGRASEYGPVLSDGPPSRASSPASTHSQLSLPQADAERTETTHGQEPGERSVSDDADGSVRDRSVQRDHSGMRTTVSGARSAIVEIEGTSSVMRHRPPEGPYTEGRDGVLRPALNARLLPLPAGLEELSDAIPVAHLLSHVPEHGGQAATGSAEMPNRTPIATAVQDHKAATSVPVVSLDEEAGRNENGEVRSQRRLSGDAPAPLPGTTEGRLPAVTLWRDNPAFPFFGYSLFEDDTVSSAEETKRRRGDEQDGNDDRRGENGSEDRPGSGEASGSEGNGENDVDEDIDDEAIADPVSALGSETVLAHYLTMSTLT</sequence>
<feature type="compositionally biased region" description="Basic and acidic residues" evidence="1">
    <location>
        <begin position="253"/>
        <end position="289"/>
    </location>
</feature>
<feature type="region of interest" description="Disordered" evidence="1">
    <location>
        <begin position="456"/>
        <end position="520"/>
    </location>
</feature>
<organism evidence="2 3">
    <name type="scientific">Ciceribacter ferrooxidans</name>
    <dbReference type="NCBI Taxonomy" id="2509717"/>
    <lineage>
        <taxon>Bacteria</taxon>
        <taxon>Pseudomonadati</taxon>
        <taxon>Pseudomonadota</taxon>
        <taxon>Alphaproteobacteria</taxon>
        <taxon>Hyphomicrobiales</taxon>
        <taxon>Rhizobiaceae</taxon>
        <taxon>Ciceribacter</taxon>
    </lineage>
</organism>
<feature type="compositionally biased region" description="Polar residues" evidence="1">
    <location>
        <begin position="236"/>
        <end position="249"/>
    </location>
</feature>
<feature type="compositionally biased region" description="Acidic residues" evidence="1">
    <location>
        <begin position="498"/>
        <end position="511"/>
    </location>
</feature>
<dbReference type="Proteomes" id="UP000291088">
    <property type="component" value="Unassembled WGS sequence"/>
</dbReference>
<evidence type="ECO:0000313" key="2">
    <source>
        <dbReference type="EMBL" id="RYC09667.1"/>
    </source>
</evidence>
<dbReference type="AlphaFoldDB" id="A0A4V1RPK4"/>